<dbReference type="AlphaFoldDB" id="A0A3D2X7F1"/>
<name>A0A3D2X7F1_9FIRM</name>
<sequence length="308" mass="36553">MSKELVHSPLFRDPIYDGAADPVIIWNHIEKQWWMIYTNRRANVKTPGFEWIHGTDLGVASSNDGGHTFVYRGILEGLAIEPGRNTFWAPEIIYEKEIYHMYVSYVKGVPSTWNFERHILHYTSKNLWDWEYIGKLPLSSNRCIDACVHKLPNGKYGLWYKDEVNDSHTYMVESSDLYEFHNPRAVLEEFAHEGPNVFRFKRFYWMIIDTWKGQGVYRSKDAMTWSRCNDILSETGNKEDDYGFGYHADVHVQEDEAYIFYFTHPGRIPCVEENFYEQQRSSLQIRRLTVKNEELSCDREEEFMYELT</sequence>
<dbReference type="Proteomes" id="UP000262969">
    <property type="component" value="Unassembled WGS sequence"/>
</dbReference>
<protein>
    <submittedName>
        <fullName evidence="1">Glycosyl hydrolase</fullName>
    </submittedName>
</protein>
<dbReference type="EMBL" id="DPVV01000391">
    <property type="protein sequence ID" value="HCL03052.1"/>
    <property type="molecule type" value="Genomic_DNA"/>
</dbReference>
<comment type="caution">
    <text evidence="1">The sequence shown here is derived from an EMBL/GenBank/DDBJ whole genome shotgun (WGS) entry which is preliminary data.</text>
</comment>
<dbReference type="Gene3D" id="2.115.10.20">
    <property type="entry name" value="Glycosyl hydrolase domain, family 43"/>
    <property type="match status" value="1"/>
</dbReference>
<dbReference type="GO" id="GO:0016787">
    <property type="term" value="F:hydrolase activity"/>
    <property type="evidence" value="ECO:0007669"/>
    <property type="project" value="UniProtKB-KW"/>
</dbReference>
<dbReference type="CDD" id="cd08984">
    <property type="entry name" value="GH43-like"/>
    <property type="match status" value="1"/>
</dbReference>
<dbReference type="SUPFAM" id="SSF75005">
    <property type="entry name" value="Arabinanase/levansucrase/invertase"/>
    <property type="match status" value="1"/>
</dbReference>
<reference evidence="1 2" key="1">
    <citation type="journal article" date="2018" name="Nat. Biotechnol.">
        <title>A standardized bacterial taxonomy based on genome phylogeny substantially revises the tree of life.</title>
        <authorList>
            <person name="Parks D.H."/>
            <person name="Chuvochina M."/>
            <person name="Waite D.W."/>
            <person name="Rinke C."/>
            <person name="Skarshewski A."/>
            <person name="Chaumeil P.A."/>
            <person name="Hugenholtz P."/>
        </authorList>
    </citation>
    <scope>NUCLEOTIDE SEQUENCE [LARGE SCALE GENOMIC DNA]</scope>
    <source>
        <strain evidence="1">UBA11728</strain>
    </source>
</reference>
<dbReference type="InterPro" id="IPR023296">
    <property type="entry name" value="Glyco_hydro_beta-prop_sf"/>
</dbReference>
<evidence type="ECO:0000313" key="1">
    <source>
        <dbReference type="EMBL" id="HCL03052.1"/>
    </source>
</evidence>
<keyword evidence="1" id="KW-0378">Hydrolase</keyword>
<gene>
    <name evidence="1" type="ORF">DHW61_11705</name>
</gene>
<evidence type="ECO:0000313" key="2">
    <source>
        <dbReference type="Proteomes" id="UP000262969"/>
    </source>
</evidence>
<accession>A0A3D2X7F1</accession>
<proteinExistence type="predicted"/>
<organism evidence="1 2">
    <name type="scientific">Lachnoclostridium phytofermentans</name>
    <dbReference type="NCBI Taxonomy" id="66219"/>
    <lineage>
        <taxon>Bacteria</taxon>
        <taxon>Bacillati</taxon>
        <taxon>Bacillota</taxon>
        <taxon>Clostridia</taxon>
        <taxon>Lachnospirales</taxon>
        <taxon>Lachnospiraceae</taxon>
    </lineage>
</organism>